<dbReference type="PANTHER" id="PTHR43630">
    <property type="entry name" value="POLY-BETA-1,6-N-ACETYL-D-GLUCOSAMINE SYNTHASE"/>
    <property type="match status" value="1"/>
</dbReference>
<evidence type="ECO:0000256" key="1">
    <source>
        <dbReference type="ARBA" id="ARBA00006739"/>
    </source>
</evidence>
<keyword evidence="2 6" id="KW-0328">Glycosyltransferase</keyword>
<name>A0AAU7VMX1_9FIRM</name>
<reference evidence="6" key="2">
    <citation type="submission" date="2024-06" db="EMBL/GenBank/DDBJ databases">
        <authorList>
            <person name="Petrova K.O."/>
            <person name="Toshchakov S.V."/>
            <person name="Boltjanskaja Y.V."/>
            <person name="Kevbrin V."/>
        </authorList>
    </citation>
    <scope>NUCLEOTIDE SEQUENCE</scope>
    <source>
        <strain evidence="6">Z-910T</strain>
    </source>
</reference>
<gene>
    <name evidence="6" type="ORF">PRVXT_000390</name>
</gene>
<keyword evidence="3 6" id="KW-0808">Transferase</keyword>
<protein>
    <submittedName>
        <fullName evidence="6">Glycosyltransferase</fullName>
        <ecNumber evidence="6">2.4.-.-</ecNumber>
    </submittedName>
</protein>
<reference evidence="6" key="1">
    <citation type="journal article" date="2013" name="Extremophiles">
        <title>Proteinivorax tanatarense gen. nov., sp. nov., an anaerobic, haloalkaliphilic, proteolytic bacterium isolated from a decaying algal bloom, and proposal of Proteinivoraceae fam. nov.</title>
        <authorList>
            <person name="Kevbrin V."/>
            <person name="Boltyanskaya Y."/>
            <person name="Zhilina T."/>
            <person name="Kolganova T."/>
            <person name="Lavrentjeva E."/>
            <person name="Kuznetsov B."/>
        </authorList>
    </citation>
    <scope>NUCLEOTIDE SEQUENCE</scope>
    <source>
        <strain evidence="6">Z-910T</strain>
    </source>
</reference>
<dbReference type="GO" id="GO:0016757">
    <property type="term" value="F:glycosyltransferase activity"/>
    <property type="evidence" value="ECO:0007669"/>
    <property type="project" value="UniProtKB-KW"/>
</dbReference>
<dbReference type="PANTHER" id="PTHR43630:SF1">
    <property type="entry name" value="POLY-BETA-1,6-N-ACETYL-D-GLUCOSAMINE SYNTHASE"/>
    <property type="match status" value="1"/>
</dbReference>
<feature type="domain" description="Glycosyltransferase 2-like" evidence="5">
    <location>
        <begin position="60"/>
        <end position="228"/>
    </location>
</feature>
<dbReference type="CDD" id="cd06423">
    <property type="entry name" value="CESA_like"/>
    <property type="match status" value="1"/>
</dbReference>
<dbReference type="Pfam" id="PF03142">
    <property type="entry name" value="Chitin_synth_2"/>
    <property type="match status" value="1"/>
</dbReference>
<dbReference type="EMBL" id="CP158367">
    <property type="protein sequence ID" value="XBX75276.1"/>
    <property type="molecule type" value="Genomic_DNA"/>
</dbReference>
<feature type="transmembrane region" description="Helical" evidence="4">
    <location>
        <begin position="12"/>
        <end position="35"/>
    </location>
</feature>
<dbReference type="EC" id="2.4.-.-" evidence="6"/>
<dbReference type="AlphaFoldDB" id="A0AAU7VMX1"/>
<dbReference type="Gene3D" id="3.90.550.10">
    <property type="entry name" value="Spore Coat Polysaccharide Biosynthesis Protein SpsA, Chain A"/>
    <property type="match status" value="1"/>
</dbReference>
<dbReference type="InterPro" id="IPR001173">
    <property type="entry name" value="Glyco_trans_2-like"/>
</dbReference>
<sequence length="465" mass="53104">MNEIIKNIIYYYSLGMFLYFLIVNLLYIIVIVISLDRLKKTVKINSGDITAVSDYTKPISILVPAYNEQATIVNSIQSLLALDYPQFEIIVVNDGSKDSTLHEVISYYNLRRIDVELNNQVPSERIRGVYSSFDRPNLVVVDKENGGKADALNAGINVSRFPLFCAIDADSFIERKALIKVAKPFLKYPETIASGGIVRIANGCNIENGRLIKASLPKKMVERFQVIEYFRAFLTSRVGWESLNSLLIISGAFGLFRKSAVIKVGGYKKTIGEDMELILRLHKAYIKEKIPYKISFASDAVCWTQAPDNLKGLKSQRIRWHRGLIDSMLRHKEMLLNPRYGKVGMLSMSYFCFVEMLGPVIEILGYIVLGMAIYYGILSNVVIYIFLMAFLFGVLFSYSGILLEQLSYKRYRSIVDICSLFFYSLFEQVGYRQITVWWRFSAFLNFKEGSKQWGSIQRKSFTKGS</sequence>
<keyword evidence="4" id="KW-1133">Transmembrane helix</keyword>
<proteinExistence type="inferred from homology"/>
<dbReference type="Pfam" id="PF00535">
    <property type="entry name" value="Glycos_transf_2"/>
    <property type="match status" value="1"/>
</dbReference>
<feature type="transmembrane region" description="Helical" evidence="4">
    <location>
        <begin position="381"/>
        <end position="403"/>
    </location>
</feature>
<feature type="transmembrane region" description="Helical" evidence="4">
    <location>
        <begin position="350"/>
        <end position="375"/>
    </location>
</feature>
<evidence type="ECO:0000313" key="6">
    <source>
        <dbReference type="EMBL" id="XBX75276.1"/>
    </source>
</evidence>
<keyword evidence="4" id="KW-0812">Transmembrane</keyword>
<dbReference type="RefSeq" id="WP_350344021.1">
    <property type="nucleotide sequence ID" value="NZ_CP158367.1"/>
</dbReference>
<comment type="similarity">
    <text evidence="1">Belongs to the glycosyltransferase 2 family.</text>
</comment>
<dbReference type="SUPFAM" id="SSF53448">
    <property type="entry name" value="Nucleotide-diphospho-sugar transferases"/>
    <property type="match status" value="1"/>
</dbReference>
<evidence type="ECO:0000256" key="2">
    <source>
        <dbReference type="ARBA" id="ARBA00022676"/>
    </source>
</evidence>
<evidence type="ECO:0000256" key="3">
    <source>
        <dbReference type="ARBA" id="ARBA00022679"/>
    </source>
</evidence>
<evidence type="ECO:0000256" key="4">
    <source>
        <dbReference type="SAM" id="Phobius"/>
    </source>
</evidence>
<dbReference type="InterPro" id="IPR029044">
    <property type="entry name" value="Nucleotide-diphossugar_trans"/>
</dbReference>
<keyword evidence="4" id="KW-0472">Membrane</keyword>
<accession>A0AAU7VMX1</accession>
<organism evidence="6">
    <name type="scientific">Proteinivorax tanatarense</name>
    <dbReference type="NCBI Taxonomy" id="1260629"/>
    <lineage>
        <taxon>Bacteria</taxon>
        <taxon>Bacillati</taxon>
        <taxon>Bacillota</taxon>
        <taxon>Clostridia</taxon>
        <taxon>Eubacteriales</taxon>
        <taxon>Proteinivoracaceae</taxon>
        <taxon>Proteinivorax</taxon>
    </lineage>
</organism>
<evidence type="ECO:0000259" key="5">
    <source>
        <dbReference type="Pfam" id="PF00535"/>
    </source>
</evidence>